<name>A0A2P2PCM9_RHIMU</name>
<organism evidence="1">
    <name type="scientific">Rhizophora mucronata</name>
    <name type="common">Asiatic mangrove</name>
    <dbReference type="NCBI Taxonomy" id="61149"/>
    <lineage>
        <taxon>Eukaryota</taxon>
        <taxon>Viridiplantae</taxon>
        <taxon>Streptophyta</taxon>
        <taxon>Embryophyta</taxon>
        <taxon>Tracheophyta</taxon>
        <taxon>Spermatophyta</taxon>
        <taxon>Magnoliopsida</taxon>
        <taxon>eudicotyledons</taxon>
        <taxon>Gunneridae</taxon>
        <taxon>Pentapetalae</taxon>
        <taxon>rosids</taxon>
        <taxon>fabids</taxon>
        <taxon>Malpighiales</taxon>
        <taxon>Rhizophoraceae</taxon>
        <taxon>Rhizophora</taxon>
    </lineage>
</organism>
<proteinExistence type="predicted"/>
<reference evidence="1" key="1">
    <citation type="submission" date="2018-02" db="EMBL/GenBank/DDBJ databases">
        <title>Rhizophora mucronata_Transcriptome.</title>
        <authorList>
            <person name="Meera S.P."/>
            <person name="Sreeshan A."/>
            <person name="Augustine A."/>
        </authorList>
    </citation>
    <scope>NUCLEOTIDE SEQUENCE</scope>
    <source>
        <tissue evidence="1">Leaf</tissue>
    </source>
</reference>
<evidence type="ECO:0000313" key="1">
    <source>
        <dbReference type="EMBL" id="MBX52494.1"/>
    </source>
</evidence>
<accession>A0A2P2PCM9</accession>
<protein>
    <submittedName>
        <fullName evidence="1">Uncharacterized protein</fullName>
    </submittedName>
</protein>
<sequence length="33" mass="3808">MIQTKRSNMTELAPNLDRICAIFSVHTTSEFPR</sequence>
<dbReference type="EMBL" id="GGEC01072010">
    <property type="protein sequence ID" value="MBX52494.1"/>
    <property type="molecule type" value="Transcribed_RNA"/>
</dbReference>
<dbReference type="AlphaFoldDB" id="A0A2P2PCM9"/>